<keyword evidence="20" id="KW-1185">Reference proteome</keyword>
<keyword evidence="7 16" id="KW-0732">Signal</keyword>
<evidence type="ECO:0000256" key="2">
    <source>
        <dbReference type="ARBA" id="ARBA00009810"/>
    </source>
</evidence>
<dbReference type="GO" id="GO:0038023">
    <property type="term" value="F:signaling receptor activity"/>
    <property type="evidence" value="ECO:0007669"/>
    <property type="project" value="InterPro"/>
</dbReference>
<keyword evidence="10 15" id="KW-0798">TonB box</keyword>
<comment type="caution">
    <text evidence="19">The sequence shown here is derived from an EMBL/GenBank/DDBJ whole genome shotgun (WGS) entry which is preliminary data.</text>
</comment>
<evidence type="ECO:0000313" key="20">
    <source>
        <dbReference type="Proteomes" id="UP000481037"/>
    </source>
</evidence>
<comment type="subcellular location">
    <subcellularLocation>
        <location evidence="1 14">Cell outer membrane</location>
        <topology evidence="1 14">Multi-pass membrane protein</topology>
    </subcellularLocation>
</comment>
<name>A0A6L5QAB0_9BURK</name>
<dbReference type="Pfam" id="PF00593">
    <property type="entry name" value="TonB_dep_Rec_b-barrel"/>
    <property type="match status" value="1"/>
</dbReference>
<proteinExistence type="inferred from homology"/>
<evidence type="ECO:0000259" key="18">
    <source>
        <dbReference type="Pfam" id="PF07715"/>
    </source>
</evidence>
<dbReference type="InterPro" id="IPR010105">
    <property type="entry name" value="TonB_sidphr_rcpt"/>
</dbReference>
<reference evidence="19 20" key="1">
    <citation type="submission" date="2019-11" db="EMBL/GenBank/DDBJ databases">
        <title>Novel species isolated from a subtropical stream in China.</title>
        <authorList>
            <person name="Lu H."/>
        </authorList>
    </citation>
    <scope>NUCLEOTIDE SEQUENCE [LARGE SCALE GENOMIC DNA]</scope>
    <source>
        <strain evidence="19 20">FT25W</strain>
    </source>
</reference>
<dbReference type="GO" id="GO:0009279">
    <property type="term" value="C:cell outer membrane"/>
    <property type="evidence" value="ECO:0007669"/>
    <property type="project" value="UniProtKB-SubCell"/>
</dbReference>
<evidence type="ECO:0000256" key="12">
    <source>
        <dbReference type="ARBA" id="ARBA00023170"/>
    </source>
</evidence>
<keyword evidence="12 19" id="KW-0675">Receptor</keyword>
<evidence type="ECO:0000256" key="9">
    <source>
        <dbReference type="ARBA" id="ARBA00023065"/>
    </source>
</evidence>
<evidence type="ECO:0000256" key="8">
    <source>
        <dbReference type="ARBA" id="ARBA00023004"/>
    </source>
</evidence>
<dbReference type="SUPFAM" id="SSF56935">
    <property type="entry name" value="Porins"/>
    <property type="match status" value="1"/>
</dbReference>
<keyword evidence="13 14" id="KW-0998">Cell outer membrane</keyword>
<evidence type="ECO:0000256" key="16">
    <source>
        <dbReference type="SAM" id="SignalP"/>
    </source>
</evidence>
<evidence type="ECO:0000313" key="19">
    <source>
        <dbReference type="EMBL" id="MRX06232.1"/>
    </source>
</evidence>
<keyword evidence="5" id="KW-0410">Iron transport</keyword>
<dbReference type="Pfam" id="PF07715">
    <property type="entry name" value="Plug"/>
    <property type="match status" value="1"/>
</dbReference>
<dbReference type="AlphaFoldDB" id="A0A6L5QAB0"/>
<evidence type="ECO:0000256" key="13">
    <source>
        <dbReference type="ARBA" id="ARBA00023237"/>
    </source>
</evidence>
<dbReference type="GO" id="GO:0015891">
    <property type="term" value="P:siderophore transport"/>
    <property type="evidence" value="ECO:0007669"/>
    <property type="project" value="InterPro"/>
</dbReference>
<evidence type="ECO:0000256" key="5">
    <source>
        <dbReference type="ARBA" id="ARBA00022496"/>
    </source>
</evidence>
<sequence>MKKLFLLALLPSLAVAAPTIPAGSLDQVLRAWTLASGALLTADGRLTHGVDSPGLAELSAPERDLARILAGTGLEAVRQPDGSYLLRAAVPVASATPAPPMSEAEVQALDRLPEIVARAEPAAPYDAVSRFAVKGGAALRDTPQALTIVEASQIRDRNLLSMDDLLAYVPGVRPSLGEGNRDNAVFRGYNSSADFYLNGMRDDVQYFRDFYNIETVEVLKGPNAMALGRGGSGGAVNRVSKQAQWRDIGDADVLLGSWRQRRASVDVGAPLNPQLAWRLNAVDEDSGSFRNGAWLKRYGVSPALAWRDGASTLVQASYEHFRDRRSTDRGAPSFGGRPVASDPSIFFGDPADSHNGVDIDSLTLRLEHQLAPALQFSSQLHYAVYDKYYQNVFPGGMDDSATVRMLGYGTATHRSNLFYQASLDATVNTGSVRHRLSAGLELGRQRADSARTTGYFDTLGTDVRFVSVPVSQPTFTLPVSFRPSATDMAAASTAENAGLYLQDQVTLSPQWQVVAGLRAERLDVAFRDLRNNLQLASHDRPLSPRLGVIYRPLERLSLYASYSKAYSLRVGEQMASLTVANQDLAPEVVRNQEIGARWDDGERLSASLAVYQLRRANVLVADAVNAGENQLAEGQRGQGAELELASRITRDWKLSAGYAWQRSRLTATQSATSQAGAQMPYVPRQSLSLWSTHTLAPGLDGALGVIARSSMFSSTSNLVQLPGYARLDASLYYQLNPRNRLQISVENLFDRGYYASSYNDNNISPGTPRALRIGLHSRF</sequence>
<dbReference type="InterPro" id="IPR039426">
    <property type="entry name" value="TonB-dep_rcpt-like"/>
</dbReference>
<evidence type="ECO:0000256" key="15">
    <source>
        <dbReference type="RuleBase" id="RU003357"/>
    </source>
</evidence>
<keyword evidence="4 14" id="KW-1134">Transmembrane beta strand</keyword>
<accession>A0A6L5QAB0</accession>
<evidence type="ECO:0000256" key="6">
    <source>
        <dbReference type="ARBA" id="ARBA00022692"/>
    </source>
</evidence>
<evidence type="ECO:0000256" key="4">
    <source>
        <dbReference type="ARBA" id="ARBA00022452"/>
    </source>
</evidence>
<keyword evidence="8" id="KW-0408">Iron</keyword>
<dbReference type="Proteomes" id="UP000481037">
    <property type="component" value="Unassembled WGS sequence"/>
</dbReference>
<dbReference type="InterPro" id="IPR036942">
    <property type="entry name" value="Beta-barrel_TonB_sf"/>
</dbReference>
<dbReference type="PROSITE" id="PS52016">
    <property type="entry name" value="TONB_DEPENDENT_REC_3"/>
    <property type="match status" value="1"/>
</dbReference>
<evidence type="ECO:0000259" key="17">
    <source>
        <dbReference type="Pfam" id="PF00593"/>
    </source>
</evidence>
<dbReference type="PANTHER" id="PTHR32552:SF68">
    <property type="entry name" value="FERRICHROME OUTER MEMBRANE TRANSPORTER_PHAGE RECEPTOR"/>
    <property type="match status" value="1"/>
</dbReference>
<dbReference type="Gene3D" id="2.170.130.10">
    <property type="entry name" value="TonB-dependent receptor, plug domain"/>
    <property type="match status" value="1"/>
</dbReference>
<protein>
    <submittedName>
        <fullName evidence="19">TonB-dependent siderophore receptor</fullName>
    </submittedName>
</protein>
<dbReference type="NCBIfam" id="TIGR01783">
    <property type="entry name" value="TonB-siderophor"/>
    <property type="match status" value="1"/>
</dbReference>
<keyword evidence="6 14" id="KW-0812">Transmembrane</keyword>
<dbReference type="InterPro" id="IPR012910">
    <property type="entry name" value="Plug_dom"/>
</dbReference>
<dbReference type="EMBL" id="WKJM01000001">
    <property type="protein sequence ID" value="MRX06232.1"/>
    <property type="molecule type" value="Genomic_DNA"/>
</dbReference>
<feature type="chain" id="PRO_5026752241" evidence="16">
    <location>
        <begin position="17"/>
        <end position="779"/>
    </location>
</feature>
<feature type="domain" description="TonB-dependent receptor plug" evidence="18">
    <location>
        <begin position="139"/>
        <end position="235"/>
    </location>
</feature>
<dbReference type="InterPro" id="IPR037066">
    <property type="entry name" value="Plug_dom_sf"/>
</dbReference>
<evidence type="ECO:0000256" key="7">
    <source>
        <dbReference type="ARBA" id="ARBA00022729"/>
    </source>
</evidence>
<dbReference type="GO" id="GO:0015344">
    <property type="term" value="F:siderophore uptake transmembrane transporter activity"/>
    <property type="evidence" value="ECO:0007669"/>
    <property type="project" value="TreeGrafter"/>
</dbReference>
<gene>
    <name evidence="19" type="ORF">GJ697_00090</name>
</gene>
<dbReference type="RefSeq" id="WP_154361606.1">
    <property type="nucleotide sequence ID" value="NZ_WKJM01000001.1"/>
</dbReference>
<evidence type="ECO:0000256" key="3">
    <source>
        <dbReference type="ARBA" id="ARBA00022448"/>
    </source>
</evidence>
<feature type="signal peptide" evidence="16">
    <location>
        <begin position="1"/>
        <end position="16"/>
    </location>
</feature>
<organism evidence="19 20">
    <name type="scientific">Duganella alba</name>
    <dbReference type="NCBI Taxonomy" id="2666081"/>
    <lineage>
        <taxon>Bacteria</taxon>
        <taxon>Pseudomonadati</taxon>
        <taxon>Pseudomonadota</taxon>
        <taxon>Betaproteobacteria</taxon>
        <taxon>Burkholderiales</taxon>
        <taxon>Oxalobacteraceae</taxon>
        <taxon>Telluria group</taxon>
        <taxon>Duganella</taxon>
    </lineage>
</organism>
<keyword evidence="9" id="KW-0406">Ion transport</keyword>
<dbReference type="Gene3D" id="2.40.170.20">
    <property type="entry name" value="TonB-dependent receptor, beta-barrel domain"/>
    <property type="match status" value="1"/>
</dbReference>
<dbReference type="Gene3D" id="3.55.50.30">
    <property type="match status" value="1"/>
</dbReference>
<dbReference type="CDD" id="cd01347">
    <property type="entry name" value="ligand_gated_channel"/>
    <property type="match status" value="1"/>
</dbReference>
<evidence type="ECO:0000256" key="1">
    <source>
        <dbReference type="ARBA" id="ARBA00004571"/>
    </source>
</evidence>
<dbReference type="InterPro" id="IPR000531">
    <property type="entry name" value="Beta-barrel_TonB"/>
</dbReference>
<keyword evidence="11 14" id="KW-0472">Membrane</keyword>
<dbReference type="PANTHER" id="PTHR32552">
    <property type="entry name" value="FERRICHROME IRON RECEPTOR-RELATED"/>
    <property type="match status" value="1"/>
</dbReference>
<comment type="similarity">
    <text evidence="2 14 15">Belongs to the TonB-dependent receptor family.</text>
</comment>
<evidence type="ECO:0000256" key="10">
    <source>
        <dbReference type="ARBA" id="ARBA00023077"/>
    </source>
</evidence>
<feature type="domain" description="TonB-dependent receptor-like beta-barrel" evidence="17">
    <location>
        <begin position="306"/>
        <end position="748"/>
    </location>
</feature>
<evidence type="ECO:0000256" key="14">
    <source>
        <dbReference type="PROSITE-ProRule" id="PRU01360"/>
    </source>
</evidence>
<evidence type="ECO:0000256" key="11">
    <source>
        <dbReference type="ARBA" id="ARBA00023136"/>
    </source>
</evidence>
<keyword evidence="3 14" id="KW-0813">Transport</keyword>